<evidence type="ECO:0000256" key="1">
    <source>
        <dbReference type="SAM" id="MobiDB-lite"/>
    </source>
</evidence>
<protein>
    <recommendedName>
        <fullName evidence="4">FlgN protein</fullName>
    </recommendedName>
</protein>
<dbReference type="SUPFAM" id="SSF140566">
    <property type="entry name" value="FlgN-like"/>
    <property type="match status" value="1"/>
</dbReference>
<feature type="region of interest" description="Disordered" evidence="1">
    <location>
        <begin position="117"/>
        <end position="151"/>
    </location>
</feature>
<dbReference type="RefSeq" id="WP_145353623.1">
    <property type="nucleotide sequence ID" value="NZ_CP036262.1"/>
</dbReference>
<dbReference type="InterPro" id="IPR036679">
    <property type="entry name" value="FlgN-like_sf"/>
</dbReference>
<dbReference type="KEGG" id="rml:FF011L_42630"/>
<evidence type="ECO:0008006" key="4">
    <source>
        <dbReference type="Google" id="ProtNLM"/>
    </source>
</evidence>
<gene>
    <name evidence="2" type="ORF">FF011L_42630</name>
</gene>
<name>A0A517ML18_9BACT</name>
<dbReference type="EMBL" id="CP036262">
    <property type="protein sequence ID" value="QDS95467.1"/>
    <property type="molecule type" value="Genomic_DNA"/>
</dbReference>
<dbReference type="AlphaFoldDB" id="A0A517ML18"/>
<proteinExistence type="predicted"/>
<evidence type="ECO:0000313" key="3">
    <source>
        <dbReference type="Proteomes" id="UP000320672"/>
    </source>
</evidence>
<reference evidence="2 3" key="1">
    <citation type="submission" date="2019-02" db="EMBL/GenBank/DDBJ databases">
        <title>Deep-cultivation of Planctomycetes and their phenomic and genomic characterization uncovers novel biology.</title>
        <authorList>
            <person name="Wiegand S."/>
            <person name="Jogler M."/>
            <person name="Boedeker C."/>
            <person name="Pinto D."/>
            <person name="Vollmers J."/>
            <person name="Rivas-Marin E."/>
            <person name="Kohn T."/>
            <person name="Peeters S.H."/>
            <person name="Heuer A."/>
            <person name="Rast P."/>
            <person name="Oberbeckmann S."/>
            <person name="Bunk B."/>
            <person name="Jeske O."/>
            <person name="Meyerdierks A."/>
            <person name="Storesund J.E."/>
            <person name="Kallscheuer N."/>
            <person name="Luecker S."/>
            <person name="Lage O.M."/>
            <person name="Pohl T."/>
            <person name="Merkel B.J."/>
            <person name="Hornburger P."/>
            <person name="Mueller R.-W."/>
            <person name="Bruemmer F."/>
            <person name="Labrenz M."/>
            <person name="Spormann A.M."/>
            <person name="Op den Camp H."/>
            <person name="Overmann J."/>
            <person name="Amann R."/>
            <person name="Jetten M.S.M."/>
            <person name="Mascher T."/>
            <person name="Medema M.H."/>
            <person name="Devos D.P."/>
            <person name="Kaster A.-K."/>
            <person name="Ovreas L."/>
            <person name="Rohde M."/>
            <person name="Galperin M.Y."/>
            <person name="Jogler C."/>
        </authorList>
    </citation>
    <scope>NUCLEOTIDE SEQUENCE [LARGE SCALE GENOMIC DNA]</scope>
    <source>
        <strain evidence="2 3">FF011L</strain>
    </source>
</reference>
<sequence>MSHETEKLLDLVTQRMLVLQELYELSEEQMGFVRKEQVSQLLPHLAKKQKHLEKFAALQEELRPFASQPAASRRWASEDLRQQCQEYFDEGERLLAAMMEMEQEAEATLMVSRDSLAERMRQSTGSQHAASAYRQADENRGPSRLDLSSSD</sequence>
<dbReference type="GO" id="GO:0044780">
    <property type="term" value="P:bacterial-type flagellum assembly"/>
    <property type="evidence" value="ECO:0007669"/>
    <property type="project" value="InterPro"/>
</dbReference>
<keyword evidence="3" id="KW-1185">Reference proteome</keyword>
<accession>A0A517ML18</accession>
<evidence type="ECO:0000313" key="2">
    <source>
        <dbReference type="EMBL" id="QDS95467.1"/>
    </source>
</evidence>
<dbReference type="OrthoDB" id="9993124at2"/>
<organism evidence="2 3">
    <name type="scientific">Roseimaritima multifibrata</name>
    <dbReference type="NCBI Taxonomy" id="1930274"/>
    <lineage>
        <taxon>Bacteria</taxon>
        <taxon>Pseudomonadati</taxon>
        <taxon>Planctomycetota</taxon>
        <taxon>Planctomycetia</taxon>
        <taxon>Pirellulales</taxon>
        <taxon>Pirellulaceae</taxon>
        <taxon>Roseimaritima</taxon>
    </lineage>
</organism>
<dbReference type="Proteomes" id="UP000320672">
    <property type="component" value="Chromosome"/>
</dbReference>